<dbReference type="HAMAP" id="MF_00386">
    <property type="entry name" value="UPF0161_YidD"/>
    <property type="match status" value="1"/>
</dbReference>
<feature type="compositionally biased region" description="Low complexity" evidence="2">
    <location>
        <begin position="91"/>
        <end position="102"/>
    </location>
</feature>
<dbReference type="InterPro" id="IPR002696">
    <property type="entry name" value="Membr_insert_effic_factor_YidD"/>
</dbReference>
<proteinExistence type="inferred from homology"/>
<sequence>MSRSATIARLPANVLVFLIELYRTYVSPTRMPVCRFTPTCSEYAVTALRTRGMFIGLGLTVVRLAKCAPWHPGGWDPVPERKRSTVRADPADGAATDAASQDPSLPAGPRSEPNACKGSPHAVIGDTNDGSA</sequence>
<dbReference type="RefSeq" id="WP_195031076.1">
    <property type="nucleotide sequence ID" value="NZ_JADLRE010000001.1"/>
</dbReference>
<keyword evidence="1" id="KW-1003">Cell membrane</keyword>
<evidence type="ECO:0000313" key="3">
    <source>
        <dbReference type="EMBL" id="MBF6223651.1"/>
    </source>
</evidence>
<evidence type="ECO:0000256" key="2">
    <source>
        <dbReference type="SAM" id="MobiDB-lite"/>
    </source>
</evidence>
<feature type="region of interest" description="Disordered" evidence="2">
    <location>
        <begin position="70"/>
        <end position="132"/>
    </location>
</feature>
<protein>
    <recommendedName>
        <fullName evidence="1">Putative membrane protein insertion efficiency factor</fullName>
    </recommendedName>
</protein>
<comment type="similarity">
    <text evidence="1">Belongs to the UPF0161 family.</text>
</comment>
<comment type="caution">
    <text evidence="3">The sequence shown here is derived from an EMBL/GenBank/DDBJ whole genome shotgun (WGS) entry which is preliminary data.</text>
</comment>
<dbReference type="PANTHER" id="PTHR33383">
    <property type="entry name" value="MEMBRANE PROTEIN INSERTION EFFICIENCY FACTOR-RELATED"/>
    <property type="match status" value="1"/>
</dbReference>
<dbReference type="PANTHER" id="PTHR33383:SF1">
    <property type="entry name" value="MEMBRANE PROTEIN INSERTION EFFICIENCY FACTOR-RELATED"/>
    <property type="match status" value="1"/>
</dbReference>
<comment type="function">
    <text evidence="1">Could be involved in insertion of integral membrane proteins into the membrane.</text>
</comment>
<dbReference type="NCBIfam" id="TIGR00278">
    <property type="entry name" value="membrane protein insertion efficiency factor YidD"/>
    <property type="match status" value="1"/>
</dbReference>
<evidence type="ECO:0000256" key="1">
    <source>
        <dbReference type="HAMAP-Rule" id="MF_00386"/>
    </source>
</evidence>
<dbReference type="EMBL" id="JADLRE010000001">
    <property type="protein sequence ID" value="MBF6223651.1"/>
    <property type="molecule type" value="Genomic_DNA"/>
</dbReference>
<organism evidence="3 4">
    <name type="scientific">Nocardia abscessus</name>
    <dbReference type="NCBI Taxonomy" id="120957"/>
    <lineage>
        <taxon>Bacteria</taxon>
        <taxon>Bacillati</taxon>
        <taxon>Actinomycetota</taxon>
        <taxon>Actinomycetes</taxon>
        <taxon>Mycobacteriales</taxon>
        <taxon>Nocardiaceae</taxon>
        <taxon>Nocardia</taxon>
    </lineage>
</organism>
<accession>A0ABS0BZU5</accession>
<name>A0ABS0BZU5_9NOCA</name>
<reference evidence="3 4" key="1">
    <citation type="submission" date="2020-10" db="EMBL/GenBank/DDBJ databases">
        <title>Identification of Nocardia species via Next-generation sequencing and recognition of intraspecies genetic diversity.</title>
        <authorList>
            <person name="Li P."/>
            <person name="Li P."/>
            <person name="Lu B."/>
        </authorList>
    </citation>
    <scope>NUCLEOTIDE SEQUENCE [LARGE SCALE GENOMIC DNA]</scope>
    <source>
        <strain evidence="3 4">N-11</strain>
    </source>
</reference>
<comment type="subcellular location">
    <subcellularLocation>
        <location evidence="1">Cell membrane</location>
        <topology evidence="1">Peripheral membrane protein</topology>
        <orientation evidence="1">Cytoplasmic side</orientation>
    </subcellularLocation>
</comment>
<dbReference type="SMART" id="SM01234">
    <property type="entry name" value="Haemolytic"/>
    <property type="match status" value="1"/>
</dbReference>
<keyword evidence="4" id="KW-1185">Reference proteome</keyword>
<dbReference type="Pfam" id="PF01809">
    <property type="entry name" value="YidD"/>
    <property type="match status" value="1"/>
</dbReference>
<dbReference type="Proteomes" id="UP000807309">
    <property type="component" value="Unassembled WGS sequence"/>
</dbReference>
<keyword evidence="1" id="KW-0472">Membrane</keyword>
<gene>
    <name evidence="3" type="primary">yidD</name>
    <name evidence="3" type="ORF">IU470_00710</name>
</gene>
<evidence type="ECO:0000313" key="4">
    <source>
        <dbReference type="Proteomes" id="UP000807309"/>
    </source>
</evidence>